<reference evidence="2 3" key="1">
    <citation type="submission" date="2021-07" db="EMBL/GenBank/DDBJ databases">
        <title>The Aristolochia fimbriata genome: insights into angiosperm evolution, floral development and chemical biosynthesis.</title>
        <authorList>
            <person name="Jiao Y."/>
        </authorList>
    </citation>
    <scope>NUCLEOTIDE SEQUENCE [LARGE SCALE GENOMIC DNA]</scope>
    <source>
        <strain evidence="2">IBCAS-2021</strain>
        <tissue evidence="2">Leaf</tissue>
    </source>
</reference>
<dbReference type="EMBL" id="JAINDJ010000004">
    <property type="protein sequence ID" value="KAG9451393.1"/>
    <property type="molecule type" value="Genomic_DNA"/>
</dbReference>
<accession>A0AAV7ERQ6</accession>
<name>A0AAV7ERQ6_ARIFI</name>
<evidence type="ECO:0000313" key="3">
    <source>
        <dbReference type="Proteomes" id="UP000825729"/>
    </source>
</evidence>
<comment type="caution">
    <text evidence="2">The sequence shown here is derived from an EMBL/GenBank/DDBJ whole genome shotgun (WGS) entry which is preliminary data.</text>
</comment>
<keyword evidence="1" id="KW-0732">Signal</keyword>
<evidence type="ECO:0000256" key="1">
    <source>
        <dbReference type="SAM" id="SignalP"/>
    </source>
</evidence>
<sequence>MKSSFTIAVLVMALISSLLLASSGHQSAPHGNEYETHQIGQSLQKIKHIAVIYVPVKIIHNLPSASAMIPSSLTALMVASAAYADTLAALSPQAANVRTS</sequence>
<dbReference type="Proteomes" id="UP000825729">
    <property type="component" value="Unassembled WGS sequence"/>
</dbReference>
<organism evidence="2 3">
    <name type="scientific">Aristolochia fimbriata</name>
    <name type="common">White veined hardy Dutchman's pipe vine</name>
    <dbReference type="NCBI Taxonomy" id="158543"/>
    <lineage>
        <taxon>Eukaryota</taxon>
        <taxon>Viridiplantae</taxon>
        <taxon>Streptophyta</taxon>
        <taxon>Embryophyta</taxon>
        <taxon>Tracheophyta</taxon>
        <taxon>Spermatophyta</taxon>
        <taxon>Magnoliopsida</taxon>
        <taxon>Magnoliidae</taxon>
        <taxon>Piperales</taxon>
        <taxon>Aristolochiaceae</taxon>
        <taxon>Aristolochia</taxon>
    </lineage>
</organism>
<dbReference type="AlphaFoldDB" id="A0AAV7ERQ6"/>
<feature type="chain" id="PRO_5043675504" evidence="1">
    <location>
        <begin position="25"/>
        <end position="100"/>
    </location>
</feature>
<keyword evidence="3" id="KW-1185">Reference proteome</keyword>
<proteinExistence type="predicted"/>
<gene>
    <name evidence="2" type="ORF">H6P81_011358</name>
</gene>
<evidence type="ECO:0000313" key="2">
    <source>
        <dbReference type="EMBL" id="KAG9451393.1"/>
    </source>
</evidence>
<feature type="signal peptide" evidence="1">
    <location>
        <begin position="1"/>
        <end position="24"/>
    </location>
</feature>
<protein>
    <submittedName>
        <fullName evidence="2">Uncharacterized protein</fullName>
    </submittedName>
</protein>